<feature type="region of interest" description="Disordered" evidence="1">
    <location>
        <begin position="384"/>
        <end position="421"/>
    </location>
</feature>
<evidence type="ECO:0000313" key="2">
    <source>
        <dbReference type="EMBL" id="GET91971.1"/>
    </source>
</evidence>
<feature type="compositionally biased region" description="Basic residues" evidence="1">
    <location>
        <begin position="588"/>
        <end position="597"/>
    </location>
</feature>
<sequence length="1399" mass="149568">MPCRAALPVTDGDEEHGGAAIGIEDIFESHDGADTRYVGIANKRAFSALHVASSFTHSPSQHGGQMVSPSMCPRDTLATPASRSTAAGSSTTTATLSQQLTPVHRPSLGRLPQQHTPHHHSTSYDHDRYQRFLTNALLSESEVGRLSSVLSFPMRTPTRVNRASRRETPDAGAMAAATQGHTGFSDHAAASHSATPKGLQSAASVVHSSVVTEGGSTELMGEGVRSVVVQSVNDRGSDGATTNGYLWQPTKRTPQNVSHVDDAAPHQSTSYSEAHLPSTGAPFAYFQRAPSVWSQSPQASLHLPSTRDEEKSRLEADEACGTVILGFSAAEEGDEVGFLRAVQRAQYTRAEADVPATSTCPNTLWSVHGDPVATIGTADASFFTPRHSSGASSETREPGHLGSVATPLRLPSSTAQHPSCDTPLPSFSARHSLTHPILRHMSDDDTEDERGEKAYAPLLSTPVGHAVEASCATPVASSPVGSPTLAWPSSSRPGRTRTTNGAASVRSHAVHGRSTARSVFSSLATPRQLMTPQCLLTPVCHTDNSIRSASTTGRSAAVPGDALMTSTIRGRAVSPAEAIRSTTLSTVHHCRGSRRHRDGTGARNSRTRSQPQQPQRRSRDTFQFIRALTAGEVSTDTRHRPLYWGCFGMVVAQPTEVWCMGTTHPFRLFPPERASPEWMPPSRGLEVTSVATTERLSLAQWEAVSISAGTPEASPPVVVYAAIGSAAGDVFVYGYSKCPPTAPDATPVTLDMAPGHAHSTHTVRLTQQGILRRADRVGCNHSGSEAKTHLGTTHRSPTMQDSTISVVRLMDHWLYIGDQSGHVARYDLRHTNFLYAVSADTALLSPPASTTAESKDVREAEPHGEPIPYPDPAMAPFPARLNPCMPVHYFGRPHPLVGASPRRSPMSSQSTLAVSTPAQKFHYVVNVGEPVYHLEVTRSHSYLAVGTQTRLLVYLTAQLLRIWDTSSPSSSSSPLPFHTPFMVTSAGTLSREGSSGNVNLMHEHGDSATPMVVVSGAAQPIRCFAWMFCDYESLMQSIHARSPVEKHASFSDTDEDDSEGFSLVPLTSDDEIGFGNASSKFRTLGSACRRHTPTPSLVFATAWQDPAEVAEGQSRRLSAPHIKTDIRVFRVATQTTVSSCTLGYPVNVLAVLPGTTQVIVGTGGAVELASTASPGASSPAGHPRSASPHAAADSFTWLQLSSPFTSPAMRSNSVATATATSVSQRGGFRSPAVVRRRHLPAVAAAEVLWNRPHNVHHTARSVYPTETGAVPVQQQLQRTFTDKNGYLFLLEVCPVDSLAVGKGTCDNCSVCLRVRGEVGVGEGESAVFGAMNPLQDHIGILIRPTEDDPRIAASPLRDGLRVKVKVWRISTDARLPCILSNRSGLLFPSEAPQQMESLR</sequence>
<proteinExistence type="predicted"/>
<dbReference type="Proteomes" id="UP000419144">
    <property type="component" value="Unassembled WGS sequence"/>
</dbReference>
<feature type="region of interest" description="Disordered" evidence="1">
    <location>
        <begin position="234"/>
        <end position="263"/>
    </location>
</feature>
<organism evidence="2 3">
    <name type="scientific">Leishmania tarentolae</name>
    <name type="common">Sauroleishmania tarentolae</name>
    <dbReference type="NCBI Taxonomy" id="5689"/>
    <lineage>
        <taxon>Eukaryota</taxon>
        <taxon>Discoba</taxon>
        <taxon>Euglenozoa</taxon>
        <taxon>Kinetoplastea</taxon>
        <taxon>Metakinetoplastina</taxon>
        <taxon>Trypanosomatida</taxon>
        <taxon>Trypanosomatidae</taxon>
        <taxon>Leishmaniinae</taxon>
        <taxon>Leishmania</taxon>
        <taxon>lizard Leishmania</taxon>
    </lineage>
</organism>
<dbReference type="InterPro" id="IPR036322">
    <property type="entry name" value="WD40_repeat_dom_sf"/>
</dbReference>
<feature type="compositionally biased region" description="Polar residues" evidence="1">
    <location>
        <begin position="234"/>
        <end position="258"/>
    </location>
</feature>
<gene>
    <name evidence="2" type="ORF">LtaPh_3323800</name>
</gene>
<dbReference type="SUPFAM" id="SSF50978">
    <property type="entry name" value="WD40 repeat-like"/>
    <property type="match status" value="1"/>
</dbReference>
<dbReference type="VEuPathDB" id="TriTrypDB:LtaPh_3323800"/>
<feature type="region of interest" description="Disordered" evidence="1">
    <location>
        <begin position="55"/>
        <end position="99"/>
    </location>
</feature>
<reference evidence="2" key="1">
    <citation type="submission" date="2019-11" db="EMBL/GenBank/DDBJ databases">
        <title>Leishmania tarentolae CDS.</title>
        <authorList>
            <person name="Goto Y."/>
            <person name="Yamagishi J."/>
        </authorList>
    </citation>
    <scope>NUCLEOTIDE SEQUENCE [LARGE SCALE GENOMIC DNA]</scope>
    <source>
        <strain evidence="2">Parrot Tar II</strain>
    </source>
</reference>
<dbReference type="OrthoDB" id="242287at2759"/>
<feature type="compositionally biased region" description="Polar residues" evidence="1">
    <location>
        <begin position="475"/>
        <end position="502"/>
    </location>
</feature>
<evidence type="ECO:0000256" key="1">
    <source>
        <dbReference type="SAM" id="MobiDB-lite"/>
    </source>
</evidence>
<keyword evidence="3" id="KW-1185">Reference proteome</keyword>
<feature type="region of interest" description="Disordered" evidence="1">
    <location>
        <begin position="474"/>
        <end position="514"/>
    </location>
</feature>
<accession>A0A640KRT0</accession>
<protein>
    <submittedName>
        <fullName evidence="2">Uncharacterized protein</fullName>
    </submittedName>
</protein>
<evidence type="ECO:0000313" key="3">
    <source>
        <dbReference type="Proteomes" id="UP000419144"/>
    </source>
</evidence>
<dbReference type="EMBL" id="BLBS01000052">
    <property type="protein sequence ID" value="GET91971.1"/>
    <property type="molecule type" value="Genomic_DNA"/>
</dbReference>
<feature type="region of interest" description="Disordered" evidence="1">
    <location>
        <begin position="105"/>
        <end position="124"/>
    </location>
</feature>
<feature type="region of interest" description="Disordered" evidence="1">
    <location>
        <begin position="584"/>
        <end position="620"/>
    </location>
</feature>
<feature type="compositionally biased region" description="Low complexity" evidence="1">
    <location>
        <begin position="78"/>
        <end position="99"/>
    </location>
</feature>
<name>A0A640KRT0_LEITA</name>
<comment type="caution">
    <text evidence="2">The sequence shown here is derived from an EMBL/GenBank/DDBJ whole genome shotgun (WGS) entry which is preliminary data.</text>
</comment>